<name>A0ACC1MGT3_9HYPO</name>
<dbReference type="EMBL" id="JANJQO010002708">
    <property type="protein sequence ID" value="KAJ2966202.1"/>
    <property type="molecule type" value="Genomic_DNA"/>
</dbReference>
<evidence type="ECO:0000313" key="1">
    <source>
        <dbReference type="EMBL" id="KAJ2966202.1"/>
    </source>
</evidence>
<reference evidence="1" key="1">
    <citation type="submission" date="2022-08" db="EMBL/GenBank/DDBJ databases">
        <title>Genome Sequence of Lecanicillium fungicola.</title>
        <authorList>
            <person name="Buettner E."/>
        </authorList>
    </citation>
    <scope>NUCLEOTIDE SEQUENCE</scope>
    <source>
        <strain evidence="1">Babe33</strain>
    </source>
</reference>
<dbReference type="Proteomes" id="UP001143910">
    <property type="component" value="Unassembled WGS sequence"/>
</dbReference>
<evidence type="ECO:0000313" key="2">
    <source>
        <dbReference type="Proteomes" id="UP001143910"/>
    </source>
</evidence>
<organism evidence="1 2">
    <name type="scientific">Zarea fungicola</name>
    <dbReference type="NCBI Taxonomy" id="93591"/>
    <lineage>
        <taxon>Eukaryota</taxon>
        <taxon>Fungi</taxon>
        <taxon>Dikarya</taxon>
        <taxon>Ascomycota</taxon>
        <taxon>Pezizomycotina</taxon>
        <taxon>Sordariomycetes</taxon>
        <taxon>Hypocreomycetidae</taxon>
        <taxon>Hypocreales</taxon>
        <taxon>Cordycipitaceae</taxon>
        <taxon>Zarea</taxon>
    </lineage>
</organism>
<accession>A0ACC1MGT3</accession>
<keyword evidence="2" id="KW-1185">Reference proteome</keyword>
<comment type="caution">
    <text evidence="1">The sequence shown here is derived from an EMBL/GenBank/DDBJ whole genome shotgun (WGS) entry which is preliminary data.</text>
</comment>
<gene>
    <name evidence="1" type="ORF">NQ176_g10262</name>
</gene>
<sequence>MFASTEDTEEDGMEVTVYGLGWFRTTIHGQTVFHHSGGMHAYGAEVFWLPEVKFGVVAFGNTATSSNWAELDVVYRLIEDKLAIPAEQRIGIRARSIRSKNQLPTKQAAIEMLFPDRPQTPQPSTFIISQLVGNYKHAGWGEVTFTAAQDPEDISKTILVGPRPNASYRHTFILEHITGDYWLLNIASEGHSPYRDTYRTAQFVAGESGEPATIRIDTAPSLQDAGDGIVVFTRRE</sequence>
<proteinExistence type="predicted"/>
<protein>
    <submittedName>
        <fullName evidence="1">Uncharacterized protein</fullName>
    </submittedName>
</protein>